<dbReference type="Proteomes" id="UP000238949">
    <property type="component" value="Unassembled WGS sequence"/>
</dbReference>
<gene>
    <name evidence="2" type="ORF">C6Y40_23810</name>
</gene>
<comment type="caution">
    <text evidence="2">The sequence shown here is derived from an EMBL/GenBank/DDBJ whole genome shotgun (WGS) entry which is preliminary data.</text>
</comment>
<feature type="domain" description="Calcineurin-like phosphoesterase" evidence="1">
    <location>
        <begin position="24"/>
        <end position="135"/>
    </location>
</feature>
<dbReference type="OrthoDB" id="5296354at2"/>
<evidence type="ECO:0000313" key="2">
    <source>
        <dbReference type="EMBL" id="PRO71084.1"/>
    </source>
</evidence>
<reference evidence="3" key="1">
    <citation type="journal article" date="2020" name="Int. J. Syst. Evol. Microbiol.">
        <title>Alteromonas alba sp. nov., a marine bacterium isolated from the seawater of the West Pacific Ocean.</title>
        <authorList>
            <person name="Sun C."/>
            <person name="Wu Y.-H."/>
            <person name="Xamxidin M."/>
            <person name="Cheng H."/>
            <person name="Xu X.-W."/>
        </authorList>
    </citation>
    <scope>NUCLEOTIDE SEQUENCE [LARGE SCALE GENOMIC DNA]</scope>
    <source>
        <strain evidence="3">190</strain>
    </source>
</reference>
<dbReference type="GO" id="GO:0110154">
    <property type="term" value="P:RNA decapping"/>
    <property type="evidence" value="ECO:0007669"/>
    <property type="project" value="TreeGrafter"/>
</dbReference>
<protein>
    <submittedName>
        <fullName evidence="2">Metallophosphoesterase</fullName>
    </submittedName>
</protein>
<accession>A0A2S9V3V2</accession>
<dbReference type="GO" id="GO:0005737">
    <property type="term" value="C:cytoplasm"/>
    <property type="evidence" value="ECO:0007669"/>
    <property type="project" value="TreeGrafter"/>
</dbReference>
<evidence type="ECO:0000313" key="3">
    <source>
        <dbReference type="Proteomes" id="UP000238949"/>
    </source>
</evidence>
<dbReference type="GO" id="GO:0016791">
    <property type="term" value="F:phosphatase activity"/>
    <property type="evidence" value="ECO:0007669"/>
    <property type="project" value="TreeGrafter"/>
</dbReference>
<proteinExistence type="predicted"/>
<organism evidence="2 3">
    <name type="scientific">Alteromonas alba</name>
    <dbReference type="NCBI Taxonomy" id="2079529"/>
    <lineage>
        <taxon>Bacteria</taxon>
        <taxon>Pseudomonadati</taxon>
        <taxon>Pseudomonadota</taxon>
        <taxon>Gammaproteobacteria</taxon>
        <taxon>Alteromonadales</taxon>
        <taxon>Alteromonadaceae</taxon>
        <taxon>Alteromonas/Salinimonas group</taxon>
        <taxon>Alteromonas</taxon>
    </lineage>
</organism>
<dbReference type="Gene3D" id="3.60.21.10">
    <property type="match status" value="1"/>
</dbReference>
<evidence type="ECO:0000259" key="1">
    <source>
        <dbReference type="Pfam" id="PF00149"/>
    </source>
</evidence>
<dbReference type="EMBL" id="PVNP01000216">
    <property type="protein sequence ID" value="PRO71084.1"/>
    <property type="molecule type" value="Genomic_DNA"/>
</dbReference>
<dbReference type="Pfam" id="PF00149">
    <property type="entry name" value="Metallophos"/>
    <property type="match status" value="1"/>
</dbReference>
<dbReference type="RefSeq" id="WP_105936880.1">
    <property type="nucleotide sequence ID" value="NZ_PVNP01000216.1"/>
</dbReference>
<dbReference type="PANTHER" id="PTHR42850:SF4">
    <property type="entry name" value="ZINC-DEPENDENT ENDOPOLYPHOSPHATASE"/>
    <property type="match status" value="1"/>
</dbReference>
<dbReference type="SUPFAM" id="SSF56300">
    <property type="entry name" value="Metallo-dependent phosphatases"/>
    <property type="match status" value="1"/>
</dbReference>
<sequence>MKIKTNAISKAPLTKHLTIDSDKRVLVVGDLDGDYSRLKTQLNKVNFNPDEDTLISLGDIIDRGPDSPHLVAYLHQIGAHVVLGNHEHMMLEALMSRDTFALRLWTQNGGKWHSTAPFQTLVNMCKWFLRQPLSITLDYQGHTIGISHTLPPTWSWTTMPGNTEACVAPLLWDRERFTKRKHKVNHGVDFSVHGHNSTQTPIWIGNSLHIDTSYYGHPTVINLAETIETFKQLPNI</sequence>
<dbReference type="GO" id="GO:0008803">
    <property type="term" value="F:bis(5'-nucleosyl)-tetraphosphatase (symmetrical) activity"/>
    <property type="evidence" value="ECO:0007669"/>
    <property type="project" value="TreeGrafter"/>
</dbReference>
<dbReference type="AlphaFoldDB" id="A0A2S9V3V2"/>
<keyword evidence="3" id="KW-1185">Reference proteome</keyword>
<name>A0A2S9V3V2_9ALTE</name>
<dbReference type="InterPro" id="IPR050126">
    <property type="entry name" value="Ap4A_hydrolase"/>
</dbReference>
<dbReference type="InterPro" id="IPR004843">
    <property type="entry name" value="Calcineurin-like_PHP"/>
</dbReference>
<dbReference type="InterPro" id="IPR029052">
    <property type="entry name" value="Metallo-depent_PP-like"/>
</dbReference>
<dbReference type="PANTHER" id="PTHR42850">
    <property type="entry name" value="METALLOPHOSPHOESTERASE"/>
    <property type="match status" value="1"/>
</dbReference>